<dbReference type="CDD" id="cd17906">
    <property type="entry name" value="CheX"/>
    <property type="match status" value="1"/>
</dbReference>
<dbReference type="PANTHER" id="PTHR39452:SF1">
    <property type="entry name" value="CHEY-P PHOSPHATASE CHEX"/>
    <property type="match status" value="1"/>
</dbReference>
<dbReference type="RefSeq" id="WP_184221592.1">
    <property type="nucleotide sequence ID" value="NZ_JACHIP010000007.1"/>
</dbReference>
<reference evidence="3 4" key="1">
    <citation type="submission" date="2020-08" db="EMBL/GenBank/DDBJ databases">
        <title>Genomic Encyclopedia of Type Strains, Phase IV (KMG-V): Genome sequencing to study the core and pangenomes of soil and plant-associated prokaryotes.</title>
        <authorList>
            <person name="Whitman W."/>
        </authorList>
    </citation>
    <scope>NUCLEOTIDE SEQUENCE [LARGE SCALE GENOMIC DNA]</scope>
    <source>
        <strain evidence="3 4">M8UP14</strain>
    </source>
</reference>
<dbReference type="InterPro" id="IPR038756">
    <property type="entry name" value="CheX-like"/>
</dbReference>
<accession>A0A7W7ZH29</accession>
<dbReference type="SUPFAM" id="SSF103039">
    <property type="entry name" value="CheC-like"/>
    <property type="match status" value="1"/>
</dbReference>
<evidence type="ECO:0000256" key="1">
    <source>
        <dbReference type="ARBA" id="ARBA00022500"/>
    </source>
</evidence>
<dbReference type="GO" id="GO:0006935">
    <property type="term" value="P:chemotaxis"/>
    <property type="evidence" value="ECO:0007669"/>
    <property type="project" value="UniProtKB-KW"/>
</dbReference>
<proteinExistence type="predicted"/>
<comment type="caution">
    <text evidence="3">The sequence shown here is derived from an EMBL/GenBank/DDBJ whole genome shotgun (WGS) entry which is preliminary data.</text>
</comment>
<dbReference type="EMBL" id="JACHIP010000007">
    <property type="protein sequence ID" value="MBB5059767.1"/>
    <property type="molecule type" value="Genomic_DNA"/>
</dbReference>
<dbReference type="InterPro" id="IPR028976">
    <property type="entry name" value="CheC-like_sf"/>
</dbReference>
<dbReference type="Gene3D" id="3.40.1550.10">
    <property type="entry name" value="CheC-like"/>
    <property type="match status" value="1"/>
</dbReference>
<feature type="domain" description="Chemotaxis phosphatase CheX-like" evidence="2">
    <location>
        <begin position="56"/>
        <end position="129"/>
    </location>
</feature>
<evidence type="ECO:0000313" key="4">
    <source>
        <dbReference type="Proteomes" id="UP000540989"/>
    </source>
</evidence>
<keyword evidence="4" id="KW-1185">Reference proteome</keyword>
<dbReference type="Pfam" id="PF13690">
    <property type="entry name" value="CheX"/>
    <property type="match status" value="1"/>
</dbReference>
<evidence type="ECO:0000259" key="2">
    <source>
        <dbReference type="Pfam" id="PF13690"/>
    </source>
</evidence>
<organism evidence="3 4">
    <name type="scientific">Granulicella aggregans</name>
    <dbReference type="NCBI Taxonomy" id="474949"/>
    <lineage>
        <taxon>Bacteria</taxon>
        <taxon>Pseudomonadati</taxon>
        <taxon>Acidobacteriota</taxon>
        <taxon>Terriglobia</taxon>
        <taxon>Terriglobales</taxon>
        <taxon>Acidobacteriaceae</taxon>
        <taxon>Granulicella</taxon>
    </lineage>
</organism>
<gene>
    <name evidence="3" type="ORF">HDF16_004496</name>
</gene>
<evidence type="ECO:0000313" key="3">
    <source>
        <dbReference type="EMBL" id="MBB5059767.1"/>
    </source>
</evidence>
<dbReference type="Proteomes" id="UP000540989">
    <property type="component" value="Unassembled WGS sequence"/>
</dbReference>
<protein>
    <submittedName>
        <fullName evidence="3">Chemotaxis protein CheX</fullName>
    </submittedName>
</protein>
<dbReference type="AlphaFoldDB" id="A0A7W7ZH29"/>
<keyword evidence="1" id="KW-0145">Chemotaxis</keyword>
<name>A0A7W7ZH29_9BACT</name>
<dbReference type="InterPro" id="IPR028051">
    <property type="entry name" value="CheX-like_dom"/>
</dbReference>
<sequence length="174" mass="18685">MTRPEPAVPATELFSHDNLLRMDETVKEVFGTMLGMDVATRPCPLCEEDCVHGPHTAHIGFEGVISGHCEIHLSRNASAAIASAMLGGVEVDSQSDAVCDAVGELCNMLAGGWKDRLPSLSAECHITVPVRSCDLHKHDPGTEPLPATAELQVSHRSYTFGGHHLLELTLARAR</sequence>
<dbReference type="PANTHER" id="PTHR39452">
    <property type="entry name" value="CHEY-P PHOSPHATASE CHEX"/>
    <property type="match status" value="1"/>
</dbReference>